<organism evidence="2 3">
    <name type="scientific">Flavilitoribacter nigricans (strain ATCC 23147 / DSM 23189 / NBRC 102662 / NCIMB 1420 / SS-2)</name>
    <name type="common">Lewinella nigricans</name>
    <dbReference type="NCBI Taxonomy" id="1122177"/>
    <lineage>
        <taxon>Bacteria</taxon>
        <taxon>Pseudomonadati</taxon>
        <taxon>Bacteroidota</taxon>
        <taxon>Saprospiria</taxon>
        <taxon>Saprospirales</taxon>
        <taxon>Lewinellaceae</taxon>
        <taxon>Flavilitoribacter</taxon>
    </lineage>
</organism>
<sequence length="122" mass="13702">MGSHPLNLMLRFLLEITALVGVGMWGWRQADDWLRFVFAFGLPLLLTAIWGIFAVPDDPSRSGAAPVVTPGPVRLLLELGIFALAVWCLYDIGWIKFSLSLGIVVALHYGVSYDRIRWLFTR</sequence>
<dbReference type="AlphaFoldDB" id="A0A2D0N2Z7"/>
<evidence type="ECO:0000313" key="3">
    <source>
        <dbReference type="Proteomes" id="UP000223913"/>
    </source>
</evidence>
<accession>A0A2D0N2Z7</accession>
<comment type="caution">
    <text evidence="2">The sequence shown here is derived from an EMBL/GenBank/DDBJ whole genome shotgun (WGS) entry which is preliminary data.</text>
</comment>
<feature type="transmembrane region" description="Helical" evidence="1">
    <location>
        <begin position="97"/>
        <end position="113"/>
    </location>
</feature>
<keyword evidence="1" id="KW-0812">Transmembrane</keyword>
<dbReference type="InterPro" id="IPR021214">
    <property type="entry name" value="DUF2568"/>
</dbReference>
<dbReference type="EMBL" id="PDUD01000039">
    <property type="protein sequence ID" value="PHN02509.1"/>
    <property type="molecule type" value="Genomic_DNA"/>
</dbReference>
<dbReference type="Pfam" id="PF10823">
    <property type="entry name" value="DUF2568"/>
    <property type="match status" value="1"/>
</dbReference>
<gene>
    <name evidence="2" type="ORF">CRP01_31525</name>
</gene>
<dbReference type="OrthoDB" id="4557830at2"/>
<proteinExistence type="predicted"/>
<feature type="transmembrane region" description="Helical" evidence="1">
    <location>
        <begin position="33"/>
        <end position="53"/>
    </location>
</feature>
<protein>
    <recommendedName>
        <fullName evidence="4">DUF2568 domain-containing protein</fullName>
    </recommendedName>
</protein>
<feature type="transmembrane region" description="Helical" evidence="1">
    <location>
        <begin position="6"/>
        <end position="26"/>
    </location>
</feature>
<name>A0A2D0N2Z7_FLAN2</name>
<evidence type="ECO:0000313" key="2">
    <source>
        <dbReference type="EMBL" id="PHN02509.1"/>
    </source>
</evidence>
<keyword evidence="1" id="KW-0472">Membrane</keyword>
<keyword evidence="3" id="KW-1185">Reference proteome</keyword>
<evidence type="ECO:0000256" key="1">
    <source>
        <dbReference type="SAM" id="Phobius"/>
    </source>
</evidence>
<evidence type="ECO:0008006" key="4">
    <source>
        <dbReference type="Google" id="ProtNLM"/>
    </source>
</evidence>
<dbReference type="Proteomes" id="UP000223913">
    <property type="component" value="Unassembled WGS sequence"/>
</dbReference>
<keyword evidence="1" id="KW-1133">Transmembrane helix</keyword>
<reference evidence="2 3" key="1">
    <citation type="submission" date="2017-10" db="EMBL/GenBank/DDBJ databases">
        <title>The draft genome sequence of Lewinella nigricans NBRC 102662.</title>
        <authorList>
            <person name="Wang K."/>
        </authorList>
    </citation>
    <scope>NUCLEOTIDE SEQUENCE [LARGE SCALE GENOMIC DNA]</scope>
    <source>
        <strain evidence="2 3">NBRC 102662</strain>
    </source>
</reference>